<keyword evidence="1" id="KW-0732">Signal</keyword>
<organism evidence="2 3">
    <name type="scientific">Catenovulum adriaticum</name>
    <dbReference type="NCBI Taxonomy" id="2984846"/>
    <lineage>
        <taxon>Bacteria</taxon>
        <taxon>Pseudomonadati</taxon>
        <taxon>Pseudomonadota</taxon>
        <taxon>Gammaproteobacteria</taxon>
        <taxon>Alteromonadales</taxon>
        <taxon>Alteromonadaceae</taxon>
        <taxon>Catenovulum</taxon>
    </lineage>
</organism>
<protein>
    <recommendedName>
        <fullName evidence="4">DUF4124 domain-containing protein</fullName>
    </recommendedName>
</protein>
<feature type="chain" id="PRO_5045111339" description="DUF4124 domain-containing protein" evidence="1">
    <location>
        <begin position="20"/>
        <end position="100"/>
    </location>
</feature>
<sequence length="100" mass="10993">MKKLTAFLLASSFTASCFAANEANIYQCINKQTLTQNPSCIANTIASHPNLQIELNAINQQAAHLDKDKVLSLMRMNPNDLSIEVVALSEEKTKLTNSKL</sequence>
<feature type="signal peptide" evidence="1">
    <location>
        <begin position="1"/>
        <end position="19"/>
    </location>
</feature>
<gene>
    <name evidence="2" type="ORF">OLW01_10025</name>
</gene>
<evidence type="ECO:0000313" key="2">
    <source>
        <dbReference type="EMBL" id="WAJ69507.1"/>
    </source>
</evidence>
<evidence type="ECO:0000256" key="1">
    <source>
        <dbReference type="SAM" id="SignalP"/>
    </source>
</evidence>
<reference evidence="2" key="1">
    <citation type="submission" date="2022-10" db="EMBL/GenBank/DDBJ databases">
        <title>Catenovulum adriacola sp. nov. isolated in the Harbour of Susak.</title>
        <authorList>
            <person name="Schoch T."/>
            <person name="Reich S.J."/>
            <person name="Stoeferle S."/>
            <person name="Flaiz M."/>
            <person name="Kazda M."/>
            <person name="Riedel C.U."/>
            <person name="Duerre P."/>
        </authorList>
    </citation>
    <scope>NUCLEOTIDE SEQUENCE</scope>
    <source>
        <strain evidence="2">TS8</strain>
    </source>
</reference>
<dbReference type="RefSeq" id="WP_268073763.1">
    <property type="nucleotide sequence ID" value="NZ_CP109965.1"/>
</dbReference>
<evidence type="ECO:0008006" key="4">
    <source>
        <dbReference type="Google" id="ProtNLM"/>
    </source>
</evidence>
<proteinExistence type="predicted"/>
<dbReference type="PROSITE" id="PS51257">
    <property type="entry name" value="PROKAR_LIPOPROTEIN"/>
    <property type="match status" value="1"/>
</dbReference>
<keyword evidence="3" id="KW-1185">Reference proteome</keyword>
<dbReference type="Proteomes" id="UP001163726">
    <property type="component" value="Chromosome"/>
</dbReference>
<dbReference type="EMBL" id="CP109965">
    <property type="protein sequence ID" value="WAJ69507.1"/>
    <property type="molecule type" value="Genomic_DNA"/>
</dbReference>
<evidence type="ECO:0000313" key="3">
    <source>
        <dbReference type="Proteomes" id="UP001163726"/>
    </source>
</evidence>
<name>A0ABY7AL97_9ALTE</name>
<accession>A0ABY7AL97</accession>